<dbReference type="EnsemblMetazoa" id="XM_038018168.1">
    <property type="protein sequence ID" value="XP_037874096.1"/>
    <property type="gene ID" value="LOC101741385"/>
</dbReference>
<dbReference type="Proteomes" id="UP000005204">
    <property type="component" value="Unassembled WGS sequence"/>
</dbReference>
<dbReference type="PROSITE" id="PS00653">
    <property type="entry name" value="GLYCOSYL_HYDROL_F1_2"/>
    <property type="match status" value="1"/>
</dbReference>
<feature type="signal peptide" evidence="7">
    <location>
        <begin position="1"/>
        <end position="18"/>
    </location>
</feature>
<dbReference type="InterPro" id="IPR033132">
    <property type="entry name" value="GH_1_N_CS"/>
</dbReference>
<keyword evidence="3" id="KW-0378">Hydrolase</keyword>
<evidence type="ECO:0000256" key="3">
    <source>
        <dbReference type="ARBA" id="ARBA00022801"/>
    </source>
</evidence>
<dbReference type="RefSeq" id="XP_037874096.1">
    <property type="nucleotide sequence ID" value="XM_038018168.2"/>
</dbReference>
<dbReference type="Pfam" id="PF00232">
    <property type="entry name" value="Glyco_hydro_1"/>
    <property type="match status" value="1"/>
</dbReference>
<dbReference type="InterPro" id="IPR001360">
    <property type="entry name" value="Glyco_hydro_1"/>
</dbReference>
<dbReference type="AlphaFoldDB" id="A0A8R2M427"/>
<keyword evidence="4" id="KW-0325">Glycoprotein</keyword>
<comment type="subunit">
    <text evidence="2">Homodimer.</text>
</comment>
<evidence type="ECO:0000256" key="4">
    <source>
        <dbReference type="ARBA" id="ARBA00023180"/>
    </source>
</evidence>
<reference evidence="8" key="2">
    <citation type="submission" date="2022-06" db="UniProtKB">
        <authorList>
            <consortium name="EnsemblMetazoa"/>
        </authorList>
    </citation>
    <scope>IDENTIFICATION</scope>
    <source>
        <strain evidence="8">p50T (Dazao)</strain>
    </source>
</reference>
<evidence type="ECO:0000313" key="9">
    <source>
        <dbReference type="Proteomes" id="UP000005204"/>
    </source>
</evidence>
<dbReference type="GO" id="GO:0005975">
    <property type="term" value="P:carbohydrate metabolic process"/>
    <property type="evidence" value="ECO:0007669"/>
    <property type="project" value="InterPro"/>
</dbReference>
<feature type="chain" id="PRO_5035806282" description="Myrosinase 1-like" evidence="7">
    <location>
        <begin position="19"/>
        <end position="495"/>
    </location>
</feature>
<dbReference type="PANTHER" id="PTHR10353:SF36">
    <property type="entry name" value="LP05116P"/>
    <property type="match status" value="1"/>
</dbReference>
<proteinExistence type="inferred from homology"/>
<evidence type="ECO:0008006" key="10">
    <source>
        <dbReference type="Google" id="ProtNLM"/>
    </source>
</evidence>
<dbReference type="PANTHER" id="PTHR10353">
    <property type="entry name" value="GLYCOSYL HYDROLASE"/>
    <property type="match status" value="1"/>
</dbReference>
<dbReference type="PRINTS" id="PR00131">
    <property type="entry name" value="GLHYDRLASE1"/>
</dbReference>
<dbReference type="InterPro" id="IPR017853">
    <property type="entry name" value="GH"/>
</dbReference>
<accession>A0A8R2M427</accession>
<protein>
    <recommendedName>
        <fullName evidence="10">Myrosinase 1-like</fullName>
    </recommendedName>
</protein>
<evidence type="ECO:0000313" key="8">
    <source>
        <dbReference type="EnsemblMetazoa" id="XP_037874096.1"/>
    </source>
</evidence>
<dbReference type="Gene3D" id="3.20.20.80">
    <property type="entry name" value="Glycosidases"/>
    <property type="match status" value="1"/>
</dbReference>
<dbReference type="SUPFAM" id="SSF51445">
    <property type="entry name" value="(Trans)glycosidases"/>
    <property type="match status" value="1"/>
</dbReference>
<keyword evidence="7" id="KW-0732">Signal</keyword>
<evidence type="ECO:0000256" key="2">
    <source>
        <dbReference type="ARBA" id="ARBA00011738"/>
    </source>
</evidence>
<dbReference type="GeneID" id="101741385"/>
<reference evidence="9" key="1">
    <citation type="journal article" date="2008" name="Insect Biochem. Mol. Biol.">
        <title>The genome of a lepidopteran model insect, the silkworm Bombyx mori.</title>
        <authorList>
            <consortium name="International Silkworm Genome Consortium"/>
        </authorList>
    </citation>
    <scope>NUCLEOTIDE SEQUENCE [LARGE SCALE GENOMIC DNA]</scope>
    <source>
        <strain evidence="9">p50T</strain>
    </source>
</reference>
<dbReference type="KEGG" id="bmor:101741385"/>
<evidence type="ECO:0000256" key="7">
    <source>
        <dbReference type="SAM" id="SignalP"/>
    </source>
</evidence>
<keyword evidence="9" id="KW-1185">Reference proteome</keyword>
<sequence>MNLSWQVAFSALMACAWGSDLTFPPGFKFGAASAAYQIEGGWNASDKGESIWDRLVHENPEMIGDRSNGDVACDSYHLWQRDIEIASEIGLHFYRFSIAWTRILPTGFSDKISEDGKNYYNRLIDGLLEKGINPVISIYHWDLPQQLQDLGGWVNPLIVDWFSDYARVVFSLYADRVKTWITINEPTMICDESYNTGFFAPAILEPHISPYVCAKNVLLAHAKAWRIYDEEYRPKYNGEITLANHLIWYEPLGEEDFELTELVRQNLVGRYSHPVYSKEGGWPPSLEKHMEEVSRRKGFQRSVLPPFTREEIDLVKGTFDFYAMNHYTSRLVRKAEPSEHIGSFPLNGAPDLEAVFEKDPSWSITTSHWFYINPEGIRRQLAWLRKEYGDIKFWITENGLSTTSGLEDRERIEFYRDYLKEVLLAINEDGQKVTGYTAWTLMDNFEWNDGYNSKFGLYEVNFTSPMRTRRQRASARYYKQIIDTHSVPKSPYDDL</sequence>
<dbReference type="GO" id="GO:0008422">
    <property type="term" value="F:beta-glucosidase activity"/>
    <property type="evidence" value="ECO:0007669"/>
    <property type="project" value="TreeGrafter"/>
</dbReference>
<organism evidence="8 9">
    <name type="scientific">Bombyx mori</name>
    <name type="common">Silk moth</name>
    <dbReference type="NCBI Taxonomy" id="7091"/>
    <lineage>
        <taxon>Eukaryota</taxon>
        <taxon>Metazoa</taxon>
        <taxon>Ecdysozoa</taxon>
        <taxon>Arthropoda</taxon>
        <taxon>Hexapoda</taxon>
        <taxon>Insecta</taxon>
        <taxon>Pterygota</taxon>
        <taxon>Neoptera</taxon>
        <taxon>Endopterygota</taxon>
        <taxon>Lepidoptera</taxon>
        <taxon>Glossata</taxon>
        <taxon>Ditrysia</taxon>
        <taxon>Bombycoidea</taxon>
        <taxon>Bombycidae</taxon>
        <taxon>Bombycinae</taxon>
        <taxon>Bombyx</taxon>
    </lineage>
</organism>
<comment type="similarity">
    <text evidence="1 6">Belongs to the glycosyl hydrolase 1 family.</text>
</comment>
<keyword evidence="5" id="KW-0326">Glycosidase</keyword>
<name>A0A8R2M427_BOMMO</name>
<evidence type="ECO:0000256" key="5">
    <source>
        <dbReference type="ARBA" id="ARBA00023295"/>
    </source>
</evidence>
<evidence type="ECO:0000256" key="1">
    <source>
        <dbReference type="ARBA" id="ARBA00010838"/>
    </source>
</evidence>
<evidence type="ECO:0000256" key="6">
    <source>
        <dbReference type="RuleBase" id="RU003690"/>
    </source>
</evidence>
<dbReference type="FunFam" id="3.20.20.80:FF:000013">
    <property type="entry name" value="lactase-phlorizin hydrolase"/>
    <property type="match status" value="1"/>
</dbReference>